<keyword evidence="2" id="KW-1133">Transmembrane helix</keyword>
<keyword evidence="2" id="KW-0472">Membrane</keyword>
<dbReference type="InterPro" id="IPR029058">
    <property type="entry name" value="AB_hydrolase_fold"/>
</dbReference>
<name>A0A0W0FH24_MONRR</name>
<dbReference type="InterPro" id="IPR013094">
    <property type="entry name" value="AB_hydrolase_3"/>
</dbReference>
<dbReference type="PANTHER" id="PTHR48081">
    <property type="entry name" value="AB HYDROLASE SUPERFAMILY PROTEIN C4A8.06C"/>
    <property type="match status" value="1"/>
</dbReference>
<feature type="domain" description="Alpha/beta hydrolase fold-3" evidence="3">
    <location>
        <begin position="130"/>
        <end position="361"/>
    </location>
</feature>
<dbReference type="PANTHER" id="PTHR48081:SF26">
    <property type="entry name" value="ALPHA_BETA HYDROLASE FOLD-3 DOMAIN-CONTAINING PROTEIN"/>
    <property type="match status" value="1"/>
</dbReference>
<protein>
    <recommendedName>
        <fullName evidence="3">Alpha/beta hydrolase fold-3 domain-containing protein</fullName>
    </recommendedName>
</protein>
<dbReference type="SUPFAM" id="SSF53474">
    <property type="entry name" value="alpha/beta-Hydrolases"/>
    <property type="match status" value="1"/>
</dbReference>
<keyword evidence="2" id="KW-0812">Transmembrane</keyword>
<organism evidence="4 5">
    <name type="scientific">Moniliophthora roreri</name>
    <name type="common">Frosty pod rot fungus</name>
    <name type="synonym">Monilia roreri</name>
    <dbReference type="NCBI Taxonomy" id="221103"/>
    <lineage>
        <taxon>Eukaryota</taxon>
        <taxon>Fungi</taxon>
        <taxon>Dikarya</taxon>
        <taxon>Basidiomycota</taxon>
        <taxon>Agaricomycotina</taxon>
        <taxon>Agaricomycetes</taxon>
        <taxon>Agaricomycetidae</taxon>
        <taxon>Agaricales</taxon>
        <taxon>Marasmiineae</taxon>
        <taxon>Marasmiaceae</taxon>
        <taxon>Moniliophthora</taxon>
    </lineage>
</organism>
<keyword evidence="1" id="KW-0378">Hydrolase</keyword>
<dbReference type="Proteomes" id="UP000054988">
    <property type="component" value="Unassembled WGS sequence"/>
</dbReference>
<sequence length="389" mass="43280">MTLQYRRQPAKTIYLLYELLCTIFVKIPFWIVLAIPRGWRPVPSRSFKRTMAIHLFRHLVDSLDKVGLNEPNHENLQGEDGVWVNPKPNLIVGDLKTWASVSSVEPVRIPGYFYFPQRSSNASSQKVIYSLHGGSYVMGSAHPSAVNANIPRALLEDAESAVKCVFALEYRLSKSYPLEPANPFPAALIDAISGYDFLISEQGILPSDIIVEGDSAGGNLALALTRYLVENRIPGLPPPGGLLLLSPWCDVGTSHDVHPSSIRILKADIDTEPQRGMDYAKAAFLGPHGMGAADLNLYISPASLHPSMTASFKGFPKTFICAGETENLLPQVRLLRDRMVRDLGKRNVGYFEGQDEPHDYLVLPWLSVTREETLQEIAQWIMHDVQYSN</sequence>
<evidence type="ECO:0000313" key="5">
    <source>
        <dbReference type="Proteomes" id="UP000054988"/>
    </source>
</evidence>
<dbReference type="InterPro" id="IPR050300">
    <property type="entry name" value="GDXG_lipolytic_enzyme"/>
</dbReference>
<comment type="caution">
    <text evidence="4">The sequence shown here is derived from an EMBL/GenBank/DDBJ whole genome shotgun (WGS) entry which is preliminary data.</text>
</comment>
<dbReference type="EMBL" id="LATX01001986">
    <property type="protein sequence ID" value="KTB35644.1"/>
    <property type="molecule type" value="Genomic_DNA"/>
</dbReference>
<feature type="transmembrane region" description="Helical" evidence="2">
    <location>
        <begin position="12"/>
        <end position="35"/>
    </location>
</feature>
<accession>A0A0W0FH24</accession>
<dbReference type="eggNOG" id="KOG1515">
    <property type="taxonomic scope" value="Eukaryota"/>
</dbReference>
<dbReference type="AlphaFoldDB" id="A0A0W0FH24"/>
<dbReference type="Pfam" id="PF07859">
    <property type="entry name" value="Abhydrolase_3"/>
    <property type="match status" value="1"/>
</dbReference>
<gene>
    <name evidence="4" type="ORF">WG66_11809</name>
</gene>
<proteinExistence type="predicted"/>
<evidence type="ECO:0000256" key="2">
    <source>
        <dbReference type="SAM" id="Phobius"/>
    </source>
</evidence>
<dbReference type="GO" id="GO:0016787">
    <property type="term" value="F:hydrolase activity"/>
    <property type="evidence" value="ECO:0007669"/>
    <property type="project" value="UniProtKB-KW"/>
</dbReference>
<dbReference type="Gene3D" id="3.40.50.1820">
    <property type="entry name" value="alpha/beta hydrolase"/>
    <property type="match status" value="1"/>
</dbReference>
<evidence type="ECO:0000259" key="3">
    <source>
        <dbReference type="Pfam" id="PF07859"/>
    </source>
</evidence>
<reference evidence="4 5" key="1">
    <citation type="submission" date="2015-12" db="EMBL/GenBank/DDBJ databases">
        <title>Draft genome sequence of Moniliophthora roreri, the causal agent of frosty pod rot of cacao.</title>
        <authorList>
            <person name="Aime M.C."/>
            <person name="Diaz-Valderrama J.R."/>
            <person name="Kijpornyongpan T."/>
            <person name="Phillips-Mora W."/>
        </authorList>
    </citation>
    <scope>NUCLEOTIDE SEQUENCE [LARGE SCALE GENOMIC DNA]</scope>
    <source>
        <strain evidence="4 5">MCA 2952</strain>
    </source>
</reference>
<evidence type="ECO:0000256" key="1">
    <source>
        <dbReference type="ARBA" id="ARBA00022801"/>
    </source>
</evidence>
<evidence type="ECO:0000313" key="4">
    <source>
        <dbReference type="EMBL" id="KTB35644.1"/>
    </source>
</evidence>